<proteinExistence type="predicted"/>
<evidence type="ECO:0000313" key="1">
    <source>
        <dbReference type="EMBL" id="CEI66296.1"/>
    </source>
</evidence>
<dbReference type="AlphaFoldDB" id="A0A2L2TRK8"/>
<sequence length="89" mass="10128">MSKHKQAEDVENERELLATRNALLETTHTLSTLPIVKTPVFPNVVIKVVDAYWALLSAASNVHTNLKHDEFARLQAHYTHDNQNHSRMA</sequence>
<name>A0A2L2TRK8_9HYPO</name>
<protein>
    <submittedName>
        <fullName evidence="1">Uncharacterized protein</fullName>
    </submittedName>
</protein>
<evidence type="ECO:0000313" key="2">
    <source>
        <dbReference type="Proteomes" id="UP000245910"/>
    </source>
</evidence>
<keyword evidence="2" id="KW-1185">Reference proteome</keyword>
<dbReference type="EMBL" id="LN649229">
    <property type="protein sequence ID" value="CEI66296.1"/>
    <property type="molecule type" value="Genomic_DNA"/>
</dbReference>
<organism evidence="1 2">
    <name type="scientific">Fusarium venenatum</name>
    <dbReference type="NCBI Taxonomy" id="56646"/>
    <lineage>
        <taxon>Eukaryota</taxon>
        <taxon>Fungi</taxon>
        <taxon>Dikarya</taxon>
        <taxon>Ascomycota</taxon>
        <taxon>Pezizomycotina</taxon>
        <taxon>Sordariomycetes</taxon>
        <taxon>Hypocreomycetidae</taxon>
        <taxon>Hypocreales</taxon>
        <taxon>Nectriaceae</taxon>
        <taxon>Fusarium</taxon>
    </lineage>
</organism>
<reference evidence="2" key="1">
    <citation type="submission" date="2014-10" db="EMBL/GenBank/DDBJ databases">
        <authorList>
            <person name="King R."/>
        </authorList>
    </citation>
    <scope>NUCLEOTIDE SEQUENCE [LARGE SCALE GENOMIC DNA]</scope>
    <source>
        <strain evidence="2">A3/5</strain>
    </source>
</reference>
<dbReference type="Proteomes" id="UP000245910">
    <property type="component" value="Chromosome I"/>
</dbReference>
<accession>A0A2L2TRK8</accession>